<dbReference type="EMBL" id="CAKOGP040000225">
    <property type="protein sequence ID" value="CAJ1932902.1"/>
    <property type="molecule type" value="Genomic_DNA"/>
</dbReference>
<gene>
    <name evidence="1" type="ORF">CYCCA115_LOCUS3069</name>
</gene>
<reference evidence="1" key="1">
    <citation type="submission" date="2023-08" db="EMBL/GenBank/DDBJ databases">
        <authorList>
            <person name="Audoor S."/>
            <person name="Bilcke G."/>
        </authorList>
    </citation>
    <scope>NUCLEOTIDE SEQUENCE</scope>
</reference>
<dbReference type="AlphaFoldDB" id="A0AAD2FHV5"/>
<evidence type="ECO:0000313" key="1">
    <source>
        <dbReference type="EMBL" id="CAJ1932902.1"/>
    </source>
</evidence>
<dbReference type="Proteomes" id="UP001295423">
    <property type="component" value="Unassembled WGS sequence"/>
</dbReference>
<proteinExistence type="predicted"/>
<name>A0AAD2FHV5_9STRA</name>
<accession>A0AAD2FHV5</accession>
<organism evidence="1 2">
    <name type="scientific">Cylindrotheca closterium</name>
    <dbReference type="NCBI Taxonomy" id="2856"/>
    <lineage>
        <taxon>Eukaryota</taxon>
        <taxon>Sar</taxon>
        <taxon>Stramenopiles</taxon>
        <taxon>Ochrophyta</taxon>
        <taxon>Bacillariophyta</taxon>
        <taxon>Bacillariophyceae</taxon>
        <taxon>Bacillariophycidae</taxon>
        <taxon>Bacillariales</taxon>
        <taxon>Bacillariaceae</taxon>
        <taxon>Cylindrotheca</taxon>
    </lineage>
</organism>
<keyword evidence="2" id="KW-1185">Reference proteome</keyword>
<protein>
    <submittedName>
        <fullName evidence="1">Uncharacterized protein</fullName>
    </submittedName>
</protein>
<comment type="caution">
    <text evidence="1">The sequence shown here is derived from an EMBL/GenBank/DDBJ whole genome shotgun (WGS) entry which is preliminary data.</text>
</comment>
<sequence>MRLNEGRTAYWHECHALDTEIVLYITSYSCCCGYISSSVDFATESPLDLVNAAFLALDASFLAFPLLDEVTSEDRLEEVTSEVPFEVSLVLPDGAAGDGHWGRLDGSLGNFLRGSVGGCLSRCFGYHLLGQRFGGCLARRASFSERGSWSSRRKAFRSSCAMDFLTRRALASMGRY</sequence>
<evidence type="ECO:0000313" key="2">
    <source>
        <dbReference type="Proteomes" id="UP001295423"/>
    </source>
</evidence>